<dbReference type="EMBL" id="VDFQ02000006">
    <property type="protein sequence ID" value="KAA1419978.1"/>
    <property type="molecule type" value="Genomic_DNA"/>
</dbReference>
<evidence type="ECO:0000313" key="2">
    <source>
        <dbReference type="Proteomes" id="UP000307768"/>
    </source>
</evidence>
<protein>
    <submittedName>
        <fullName evidence="1">Uncharacterized protein</fullName>
    </submittedName>
</protein>
<name>A0A5Q6RPH7_9ACTN</name>
<accession>A0A5Q6RPH7</accession>
<sequence>MWEIRPDELADQGRRTVADAPELRRAGTRFLEAVAAGGDDVHHEVLGAALDRYHGTLVKAAAALPDAVMAAGSRLTAAAATGVDADRESLHALGPVAGAAGDVRSRLRRDVNAPRR</sequence>
<proteinExistence type="predicted"/>
<dbReference type="AlphaFoldDB" id="A0A5Q6RPH7"/>
<organism evidence="1 2">
    <name type="scientific">Mumia zhuanghuii</name>
    <dbReference type="NCBI Taxonomy" id="2585211"/>
    <lineage>
        <taxon>Bacteria</taxon>
        <taxon>Bacillati</taxon>
        <taxon>Actinomycetota</taxon>
        <taxon>Actinomycetes</taxon>
        <taxon>Propionibacteriales</taxon>
        <taxon>Nocardioidaceae</taxon>
        <taxon>Mumia</taxon>
    </lineage>
</organism>
<evidence type="ECO:0000313" key="1">
    <source>
        <dbReference type="EMBL" id="KAA1419978.1"/>
    </source>
</evidence>
<dbReference type="Proteomes" id="UP000307768">
    <property type="component" value="Unassembled WGS sequence"/>
</dbReference>
<comment type="caution">
    <text evidence="1">The sequence shown here is derived from an EMBL/GenBank/DDBJ whole genome shotgun (WGS) entry which is preliminary data.</text>
</comment>
<gene>
    <name evidence="1" type="ORF">FE697_018995</name>
</gene>
<reference evidence="1 2" key="1">
    <citation type="submission" date="2019-09" db="EMBL/GenBank/DDBJ databases">
        <title>Mumia zhuanghuii sp. nov. isolated from the intestinal contents of plateau pika (Ochotona curzoniae) in the Qinghai-Tibet plateau of China.</title>
        <authorList>
            <person name="Tian Z."/>
        </authorList>
    </citation>
    <scope>NUCLEOTIDE SEQUENCE [LARGE SCALE GENOMIC DNA]</scope>
    <source>
        <strain evidence="2">350</strain>
    </source>
</reference>